<dbReference type="PANTHER" id="PTHR33925:SF1">
    <property type="entry name" value="PROTEIN ACCUMULATION AND REPLICATION OF CHLOROPLASTS 6, CHLOROPLASTIC"/>
    <property type="match status" value="1"/>
</dbReference>
<feature type="region of interest" description="Disordered" evidence="1">
    <location>
        <begin position="80"/>
        <end position="103"/>
    </location>
</feature>
<dbReference type="PROSITE" id="PS50076">
    <property type="entry name" value="DNAJ_2"/>
    <property type="match status" value="1"/>
</dbReference>
<evidence type="ECO:0000313" key="4">
    <source>
        <dbReference type="Proteomes" id="UP000287247"/>
    </source>
</evidence>
<dbReference type="InterPro" id="IPR036869">
    <property type="entry name" value="J_dom_sf"/>
</dbReference>
<feature type="compositionally biased region" description="Basic and acidic residues" evidence="1">
    <location>
        <begin position="495"/>
        <end position="504"/>
    </location>
</feature>
<name>A0A401IF58_APHSA</name>
<dbReference type="Pfam" id="PF13355">
    <property type="entry name" value="ARC6-like_IMS"/>
    <property type="match status" value="1"/>
</dbReference>
<dbReference type="OrthoDB" id="415891at2"/>
<protein>
    <submittedName>
        <fullName evidence="3">Molecular chaperone DnaJ</fullName>
    </submittedName>
</protein>
<dbReference type="InterPro" id="IPR058032">
    <property type="entry name" value="CDP1-like_a_solenoid_1"/>
</dbReference>
<dbReference type="CDD" id="cd06257">
    <property type="entry name" value="DnaJ"/>
    <property type="match status" value="1"/>
</dbReference>
<dbReference type="InterPro" id="IPR001623">
    <property type="entry name" value="DnaJ_domain"/>
</dbReference>
<feature type="compositionally biased region" description="Polar residues" evidence="1">
    <location>
        <begin position="506"/>
        <end position="523"/>
    </location>
</feature>
<dbReference type="InterPro" id="IPR044685">
    <property type="entry name" value="CPD1-like"/>
</dbReference>
<accession>A0A401IF58</accession>
<dbReference type="Pfam" id="PF00226">
    <property type="entry name" value="DnaJ"/>
    <property type="match status" value="1"/>
</dbReference>
<dbReference type="EMBL" id="BDQK01000005">
    <property type="protein sequence ID" value="GBF79810.1"/>
    <property type="molecule type" value="Genomic_DNA"/>
</dbReference>
<dbReference type="SMART" id="SM00271">
    <property type="entry name" value="DnaJ"/>
    <property type="match status" value="1"/>
</dbReference>
<dbReference type="Pfam" id="PF25515">
    <property type="entry name" value="Arm_PDR"/>
    <property type="match status" value="1"/>
</dbReference>
<dbReference type="RefSeq" id="WP_125061065.1">
    <property type="nucleotide sequence ID" value="NZ_BDQK01000005.1"/>
</dbReference>
<comment type="caution">
    <text evidence="3">The sequence shown here is derived from an EMBL/GenBank/DDBJ whole genome shotgun (WGS) entry which is preliminary data.</text>
</comment>
<dbReference type="Proteomes" id="UP000287247">
    <property type="component" value="Unassembled WGS sequence"/>
</dbReference>
<dbReference type="InterPro" id="IPR057137">
    <property type="entry name" value="CDP1-like_a_solenoid_2"/>
</dbReference>
<feature type="domain" description="J" evidence="2">
    <location>
        <begin position="6"/>
        <end position="70"/>
    </location>
</feature>
<feature type="compositionally biased region" description="Low complexity" evidence="1">
    <location>
        <begin position="524"/>
        <end position="534"/>
    </location>
</feature>
<gene>
    <name evidence="3" type="ORF">AsFPU1_1210</name>
</gene>
<dbReference type="Pfam" id="PF23468">
    <property type="entry name" value="ARC6"/>
    <property type="match status" value="1"/>
</dbReference>
<sequence length="744" mass="83936">MYIPLDYYRILGIFPQVTDEQITQAYRDRSVQLPRREYSPAAIATRKQLLAQAYNILSKPEQKKAYDSQFLRETLSDESIIEEEPSKSRAEPLEESSSSDTIPGIDITPEQLVGVLLIFQELGEYELVLQFGQGYLDSLPKNVIKSDPTRPDIILTVALAFLELSRERWQHEQYEQAAVIGIKALTLLEQNSLFPSVQAEIHTELDKLRPYRILELLAESEDNEVPRNEGKQLLQKMLQERQGIDGRGNDRSGLNINDFLRFIQQIRTYLTAQEQQELFMAESQRPSAVAAYLAVYALIARGFAHKQPSLILEAQTILNGLGDRQDVSLEQAICSLLLGQTQTATLALEKCQDTQALSIIKENSQGSPDLLPGLCLYSESWLKTEVFSHCRDLITQKASLKEYFANQEVQSYLEQLSWESQEIAMNAQQEQEVSLAKTVSRSNQARVVQQRVPSVRSYYQQSQAVANGGGGVAALLPSAPISVDFRASRRRRDEKKRDRTEKTPQKHQSLPKSSTNIRPPQTTVVVPPSLELSSPPTPKLSRTPSRRRKQGKIALKPSPWLLGAAGLAILGLVGLSVQGIGQLTSPLSALEDGQYEVFVHQPLIDIPAADAQIILSSGLLTSEGAKQLIELWLSSKSDAFGERHEIESFNRILSDSLLSLWSDRAQKLKQTQTYWNYQHKVEIKYLKTSQNKPNQAIVEANVQEIAKSYKNGQLGRSYNDNLRVRYDLIREKDRWLIQDIQVVQ</sequence>
<dbReference type="InterPro" id="IPR025344">
    <property type="entry name" value="CDP1-like_IMS"/>
</dbReference>
<dbReference type="SUPFAM" id="SSF46565">
    <property type="entry name" value="Chaperone J-domain"/>
    <property type="match status" value="1"/>
</dbReference>
<feature type="region of interest" description="Disordered" evidence="1">
    <location>
        <begin position="484"/>
        <end position="552"/>
    </location>
</feature>
<dbReference type="Gene3D" id="1.10.287.110">
    <property type="entry name" value="DnaJ domain"/>
    <property type="match status" value="1"/>
</dbReference>
<evidence type="ECO:0000313" key="3">
    <source>
        <dbReference type="EMBL" id="GBF79810.1"/>
    </source>
</evidence>
<evidence type="ECO:0000256" key="1">
    <source>
        <dbReference type="SAM" id="MobiDB-lite"/>
    </source>
</evidence>
<dbReference type="AlphaFoldDB" id="A0A401IF58"/>
<evidence type="ECO:0000259" key="2">
    <source>
        <dbReference type="PROSITE" id="PS50076"/>
    </source>
</evidence>
<keyword evidence="4" id="KW-1185">Reference proteome</keyword>
<reference evidence="4" key="1">
    <citation type="submission" date="2017-05" db="EMBL/GenBank/DDBJ databases">
        <title>Physiological properties and genetic analysis related to exopolysaccharide production of fresh-water unicellular cyanobacterium Aphanothece sacrum, Suizenji Nori, that has been cultured as a food source in Japan.</title>
        <authorList>
            <person name="Kanesaki Y."/>
            <person name="Yoshikawa S."/>
            <person name="Ohki K."/>
        </authorList>
    </citation>
    <scope>NUCLEOTIDE SEQUENCE [LARGE SCALE GENOMIC DNA]</scope>
    <source>
        <strain evidence="4">FPU1</strain>
    </source>
</reference>
<dbReference type="PANTHER" id="PTHR33925">
    <property type="entry name" value="PLASTID DIVISION PROTEIN CDP1, CHLOROPLASTIC-RELATED"/>
    <property type="match status" value="1"/>
</dbReference>
<organism evidence="3 4">
    <name type="scientific">Aphanothece sacrum FPU1</name>
    <dbReference type="NCBI Taxonomy" id="1920663"/>
    <lineage>
        <taxon>Bacteria</taxon>
        <taxon>Bacillati</taxon>
        <taxon>Cyanobacteriota</taxon>
        <taxon>Cyanophyceae</taxon>
        <taxon>Oscillatoriophycideae</taxon>
        <taxon>Chroococcales</taxon>
        <taxon>Aphanothecaceae</taxon>
        <taxon>Aphanothece</taxon>
    </lineage>
</organism>
<proteinExistence type="predicted"/>